<keyword evidence="5" id="KW-0255">Endonuclease</keyword>
<dbReference type="EMBL" id="BSBO01000039">
    <property type="protein sequence ID" value="GLG05877.1"/>
    <property type="molecule type" value="Genomic_DNA"/>
</dbReference>
<dbReference type="CDD" id="cd17262">
    <property type="entry name" value="RMtype1_S_Aco12261I-TRD2-CR2"/>
    <property type="match status" value="1"/>
</dbReference>
<dbReference type="AlphaFoldDB" id="A0A9W6C8Q9"/>
<dbReference type="InterPro" id="IPR000055">
    <property type="entry name" value="Restrct_endonuc_typeI_TRD"/>
</dbReference>
<dbReference type="Proteomes" id="UP001145145">
    <property type="component" value="Unassembled WGS sequence"/>
</dbReference>
<dbReference type="RefSeq" id="WP_281873847.1">
    <property type="nucleotide sequence ID" value="NZ_BSBO01000039.1"/>
</dbReference>
<dbReference type="InterPro" id="IPR044946">
    <property type="entry name" value="Restrct_endonuc_typeI_TRD_sf"/>
</dbReference>
<keyword evidence="3" id="KW-0238">DNA-binding</keyword>
<reference evidence="5 6" key="1">
    <citation type="journal article" date="2023" name="Int. J. Syst. Evol. Microbiol.">
        <title>Sellimonas catena sp. nov., isolated from human faeces.</title>
        <authorList>
            <person name="Hisatomi A."/>
            <person name="Ohkuma M."/>
            <person name="Sakamoto M."/>
        </authorList>
    </citation>
    <scope>NUCLEOTIDE SEQUENCE [LARGE SCALE GENOMIC DNA]</scope>
    <source>
        <strain evidence="5 6">12EGH17</strain>
    </source>
</reference>
<dbReference type="GO" id="GO:0009307">
    <property type="term" value="P:DNA restriction-modification system"/>
    <property type="evidence" value="ECO:0007669"/>
    <property type="project" value="UniProtKB-KW"/>
</dbReference>
<organism evidence="5 6">
    <name type="scientific">Sellimonas catena</name>
    <dbReference type="NCBI Taxonomy" id="2994035"/>
    <lineage>
        <taxon>Bacteria</taxon>
        <taxon>Bacillati</taxon>
        <taxon>Bacillota</taxon>
        <taxon>Clostridia</taxon>
        <taxon>Lachnospirales</taxon>
        <taxon>Lachnospiraceae</taxon>
        <taxon>Sellimonas</taxon>
    </lineage>
</organism>
<evidence type="ECO:0000313" key="6">
    <source>
        <dbReference type="Proteomes" id="UP001145145"/>
    </source>
</evidence>
<accession>A0A9W6C8Q9</accession>
<proteinExistence type="inferred from homology"/>
<dbReference type="Gene3D" id="1.10.287.1120">
    <property type="entry name" value="Bipartite methylase S protein"/>
    <property type="match status" value="1"/>
</dbReference>
<evidence type="ECO:0000256" key="1">
    <source>
        <dbReference type="ARBA" id="ARBA00010923"/>
    </source>
</evidence>
<comment type="caution">
    <text evidence="5">The sequence shown here is derived from an EMBL/GenBank/DDBJ whole genome shotgun (WGS) entry which is preliminary data.</text>
</comment>
<comment type="similarity">
    <text evidence="1">Belongs to the type-I restriction system S methylase family.</text>
</comment>
<evidence type="ECO:0000313" key="5">
    <source>
        <dbReference type="EMBL" id="GLG05877.1"/>
    </source>
</evidence>
<gene>
    <name evidence="5" type="ORF">Selli1_30510</name>
</gene>
<keyword evidence="2" id="KW-0680">Restriction system</keyword>
<keyword evidence="5" id="KW-0540">Nuclease</keyword>
<feature type="domain" description="Type I restriction modification DNA specificity" evidence="4">
    <location>
        <begin position="93"/>
        <end position="187"/>
    </location>
</feature>
<feature type="domain" description="Type I restriction modification DNA specificity" evidence="4">
    <location>
        <begin position="221"/>
        <end position="376"/>
    </location>
</feature>
<dbReference type="GO" id="GO:0003677">
    <property type="term" value="F:DNA binding"/>
    <property type="evidence" value="ECO:0007669"/>
    <property type="project" value="UniProtKB-KW"/>
</dbReference>
<evidence type="ECO:0000256" key="2">
    <source>
        <dbReference type="ARBA" id="ARBA00022747"/>
    </source>
</evidence>
<dbReference type="InterPro" id="IPR052021">
    <property type="entry name" value="Type-I_RS_S_subunit"/>
</dbReference>
<keyword evidence="6" id="KW-1185">Reference proteome</keyword>
<dbReference type="Gene3D" id="3.90.220.20">
    <property type="entry name" value="DNA methylase specificity domains"/>
    <property type="match status" value="2"/>
</dbReference>
<evidence type="ECO:0000256" key="3">
    <source>
        <dbReference type="ARBA" id="ARBA00023125"/>
    </source>
</evidence>
<protein>
    <submittedName>
        <fullName evidence="5">Restriction endonuclease subunit S</fullName>
    </submittedName>
</protein>
<name>A0A9W6C8Q9_9FIRM</name>
<sequence length="393" mass="45171">MEPLLRFKEDDGSKFPKWEEHNLSMFLDENRLRNVDLKFGKKDVLSVSGDYGVVNQIEFQGRSFAGKSVQQYHILPHNGIVYTKSPLKANPYGIIKANKGVAGIVSTLYAVFDCKNNVIPEFVDAYFDLDERLNKYLKPLVNIGAKHDMKISNERFLSGRVCFPSLPEQKKIASFLSMIDEIIQSTESELTAWQERKKGVMQKIFNREVRFKADDGSEFPEWEEKRLDEVVEFLDGLRKPLEAGERVAGPYPYYGASGIIDYVENYIFDDELVLLSEDGANIIDRNYRVAFLAKGKYWVNNHAHVLKAVDSNVNYFICEQLESFDYRKYNSGGAQPKLNQATCRSIIMRMPCVEEQRKIADCLSSLDDVINQIKVELSAWKEFKKGLLQQMFV</sequence>
<dbReference type="Pfam" id="PF01420">
    <property type="entry name" value="Methylase_S"/>
    <property type="match status" value="2"/>
</dbReference>
<dbReference type="PANTHER" id="PTHR30408">
    <property type="entry name" value="TYPE-1 RESTRICTION ENZYME ECOKI SPECIFICITY PROTEIN"/>
    <property type="match status" value="1"/>
</dbReference>
<dbReference type="GO" id="GO:0004519">
    <property type="term" value="F:endonuclease activity"/>
    <property type="evidence" value="ECO:0007669"/>
    <property type="project" value="UniProtKB-KW"/>
</dbReference>
<dbReference type="SUPFAM" id="SSF116734">
    <property type="entry name" value="DNA methylase specificity domain"/>
    <property type="match status" value="2"/>
</dbReference>
<dbReference type="PANTHER" id="PTHR30408:SF12">
    <property type="entry name" value="TYPE I RESTRICTION ENZYME MJAVIII SPECIFICITY SUBUNIT"/>
    <property type="match status" value="1"/>
</dbReference>
<keyword evidence="5" id="KW-0378">Hydrolase</keyword>
<evidence type="ECO:0000259" key="4">
    <source>
        <dbReference type="Pfam" id="PF01420"/>
    </source>
</evidence>